<dbReference type="InterPro" id="IPR036597">
    <property type="entry name" value="Fido-like_dom_sf"/>
</dbReference>
<organism evidence="2 3">
    <name type="scientific">Pseudobdellovibrio exovorus JSS</name>
    <dbReference type="NCBI Taxonomy" id="1184267"/>
    <lineage>
        <taxon>Bacteria</taxon>
        <taxon>Pseudomonadati</taxon>
        <taxon>Bdellovibrionota</taxon>
        <taxon>Bdellovibrionia</taxon>
        <taxon>Bdellovibrionales</taxon>
        <taxon>Pseudobdellovibrionaceae</taxon>
        <taxon>Pseudobdellovibrio</taxon>
    </lineage>
</organism>
<dbReference type="AlphaFoldDB" id="M4VE32"/>
<evidence type="ECO:0000259" key="1">
    <source>
        <dbReference type="PROSITE" id="PS51459"/>
    </source>
</evidence>
<dbReference type="SUPFAM" id="SSF140931">
    <property type="entry name" value="Fic-like"/>
    <property type="match status" value="1"/>
</dbReference>
<dbReference type="STRING" id="1184267.A11Q_2534"/>
<feature type="domain" description="Fido" evidence="1">
    <location>
        <begin position="77"/>
        <end position="223"/>
    </location>
</feature>
<dbReference type="PATRIC" id="fig|1184267.3.peg.2562"/>
<dbReference type="Gene3D" id="1.10.10.10">
    <property type="entry name" value="Winged helix-like DNA-binding domain superfamily/Winged helix DNA-binding domain"/>
    <property type="match status" value="1"/>
</dbReference>
<dbReference type="PROSITE" id="PS51459">
    <property type="entry name" value="FIDO"/>
    <property type="match status" value="1"/>
</dbReference>
<dbReference type="InterPro" id="IPR036388">
    <property type="entry name" value="WH-like_DNA-bd_sf"/>
</dbReference>
<dbReference type="Pfam" id="PF13776">
    <property type="entry name" value="DUF4172"/>
    <property type="match status" value="1"/>
</dbReference>
<dbReference type="eggNOG" id="COG3177">
    <property type="taxonomic scope" value="Bacteria"/>
</dbReference>
<gene>
    <name evidence="2" type="ORF">A11Q_2534</name>
</gene>
<dbReference type="InterPro" id="IPR040198">
    <property type="entry name" value="Fido_containing"/>
</dbReference>
<dbReference type="EMBL" id="CP003537">
    <property type="protein sequence ID" value="AGH96750.1"/>
    <property type="molecule type" value="Genomic_DNA"/>
</dbReference>
<accession>M4VE32</accession>
<dbReference type="KEGG" id="bex:A11Q_2534"/>
<dbReference type="InterPro" id="IPR025230">
    <property type="entry name" value="DUF4172"/>
</dbReference>
<dbReference type="Proteomes" id="UP000012040">
    <property type="component" value="Chromosome"/>
</dbReference>
<dbReference type="InterPro" id="IPR003812">
    <property type="entry name" value="Fido"/>
</dbReference>
<name>M4VE32_9BACT</name>
<dbReference type="PANTHER" id="PTHR13504">
    <property type="entry name" value="FIDO DOMAIN-CONTAINING PROTEIN DDB_G0283145"/>
    <property type="match status" value="1"/>
</dbReference>
<dbReference type="Gene3D" id="1.10.3290.10">
    <property type="entry name" value="Fido-like domain"/>
    <property type="match status" value="1"/>
</dbReference>
<dbReference type="PANTHER" id="PTHR13504:SF33">
    <property type="entry name" value="FIC FAMILY PROTEIN"/>
    <property type="match status" value="1"/>
</dbReference>
<evidence type="ECO:0000313" key="3">
    <source>
        <dbReference type="Proteomes" id="UP000012040"/>
    </source>
</evidence>
<proteinExistence type="predicted"/>
<reference evidence="2 3" key="1">
    <citation type="journal article" date="2013" name="ISME J.">
        <title>By their genes ye shall know them: genomic signatures of predatory bacteria.</title>
        <authorList>
            <person name="Pasternak Z."/>
            <person name="Pietrokovski S."/>
            <person name="Rotem O."/>
            <person name="Gophna U."/>
            <person name="Lurie-Weinberger M.N."/>
            <person name="Jurkevitch E."/>
        </authorList>
    </citation>
    <scope>NUCLEOTIDE SEQUENCE [LARGE SCALE GENOMIC DNA]</scope>
    <source>
        <strain evidence="2 3">JSS</strain>
    </source>
</reference>
<keyword evidence="3" id="KW-1185">Reference proteome</keyword>
<dbReference type="HOGENOM" id="CLU_041789_0_0_7"/>
<sequence length="321" mass="37103">MGHIMTHLTDFLWKRPEWPSFYWSNSALTELLVQTRFIQGQLLALPSSFVHSYEMSDTKKHLYEDLLTASSADATALTDERLRGWQASLYPTGYAGVRKVRVGEFRDQNLLNLKTEFLPPELLKEEIPKYLTWWKEAPAALDPVLRSGLAFFWFYLLSPFEAGNLEIAAALAELSLQENEKTSLRYYDIAIQLEENRDEIERLMQASHQENGDITTWMQFYLQLYLEAVQASFAIADKDFSVERFWARHSELNLNARQRQILNSMLLGESEMTNRRYVELCETSRESAKRDLAELVKLGLLQIGNKKGRSVSYSLANLIKA</sequence>
<protein>
    <recommendedName>
        <fullName evidence="1">Fido domain-containing protein</fullName>
    </recommendedName>
</protein>
<evidence type="ECO:0000313" key="2">
    <source>
        <dbReference type="EMBL" id="AGH96750.1"/>
    </source>
</evidence>